<sequence length="259" mass="28908">MDATDGADIDTVHRVHRRAERGWLGSWHPFHVTPTRTTHGSGRNDAHSHRDRFPGVPRDPRRRVLGHPHRPGARELPDREAADLGVPRSRTGSRDGQAGLRARERRDRCAGAGQGRAHRPSGPASDRRGVPRRVRGGCHPGRCRHLDQHERERGHHQHRPRDGGPREGRLRVPVADRRHQPQPVDERRLPDGDQGRPRADVEESARGARAAAPVVPDQVRGVPRRLEGRAHPAAGCRAHDARAGVPRLRHDARRGLQPP</sequence>
<keyword evidence="3" id="KW-1185">Reference proteome</keyword>
<gene>
    <name evidence="2" type="ORF">QE412_001324</name>
</gene>
<name>A0ABU0TSW2_MICTR</name>
<feature type="compositionally biased region" description="Basic residues" evidence="1">
    <location>
        <begin position="60"/>
        <end position="71"/>
    </location>
</feature>
<comment type="caution">
    <text evidence="2">The sequence shown here is derived from an EMBL/GenBank/DDBJ whole genome shotgun (WGS) entry which is preliminary data.</text>
</comment>
<proteinExistence type="predicted"/>
<feature type="compositionally biased region" description="Basic and acidic residues" evidence="1">
    <location>
        <begin position="160"/>
        <end position="206"/>
    </location>
</feature>
<evidence type="ECO:0000313" key="2">
    <source>
        <dbReference type="EMBL" id="MDQ1122751.1"/>
    </source>
</evidence>
<protein>
    <submittedName>
        <fullName evidence="2">Uncharacterized protein</fullName>
    </submittedName>
</protein>
<feature type="compositionally biased region" description="Low complexity" evidence="1">
    <location>
        <begin position="207"/>
        <end position="216"/>
    </location>
</feature>
<dbReference type="Proteomes" id="UP001226691">
    <property type="component" value="Unassembled WGS sequence"/>
</dbReference>
<feature type="compositionally biased region" description="Basic and acidic residues" evidence="1">
    <location>
        <begin position="42"/>
        <end position="53"/>
    </location>
</feature>
<feature type="compositionally biased region" description="Basic and acidic residues" evidence="1">
    <location>
        <begin position="72"/>
        <end position="82"/>
    </location>
</feature>
<reference evidence="2 3" key="1">
    <citation type="submission" date="2023-07" db="EMBL/GenBank/DDBJ databases">
        <title>Functional and genomic diversity of the sorghum phyllosphere microbiome.</title>
        <authorList>
            <person name="Shade A."/>
        </authorList>
    </citation>
    <scope>NUCLEOTIDE SEQUENCE [LARGE SCALE GENOMIC DNA]</scope>
    <source>
        <strain evidence="2 3">SORGH_AS_1207</strain>
    </source>
</reference>
<feature type="region of interest" description="Disordered" evidence="1">
    <location>
        <begin position="27"/>
        <end position="259"/>
    </location>
</feature>
<dbReference type="EMBL" id="JAUTBF010000001">
    <property type="protein sequence ID" value="MDQ1122751.1"/>
    <property type="molecule type" value="Genomic_DNA"/>
</dbReference>
<organism evidence="2 3">
    <name type="scientific">Microbacterium trichothecenolyticum</name>
    <name type="common">Aureobacterium trichothecenolyticum</name>
    <dbReference type="NCBI Taxonomy" id="69370"/>
    <lineage>
        <taxon>Bacteria</taxon>
        <taxon>Bacillati</taxon>
        <taxon>Actinomycetota</taxon>
        <taxon>Actinomycetes</taxon>
        <taxon>Micrococcales</taxon>
        <taxon>Microbacteriaceae</taxon>
        <taxon>Microbacterium</taxon>
    </lineage>
</organism>
<evidence type="ECO:0000313" key="3">
    <source>
        <dbReference type="Proteomes" id="UP001226691"/>
    </source>
</evidence>
<accession>A0ABU0TSW2</accession>
<evidence type="ECO:0000256" key="1">
    <source>
        <dbReference type="SAM" id="MobiDB-lite"/>
    </source>
</evidence>
<feature type="compositionally biased region" description="Basic and acidic residues" evidence="1">
    <location>
        <begin position="144"/>
        <end position="153"/>
    </location>
</feature>